<evidence type="ECO:0000313" key="1">
    <source>
        <dbReference type="EMBL" id="KAI0037856.1"/>
    </source>
</evidence>
<accession>A0ACB8R147</accession>
<evidence type="ECO:0000313" key="2">
    <source>
        <dbReference type="Proteomes" id="UP000814033"/>
    </source>
</evidence>
<keyword evidence="2" id="KW-1185">Reference proteome</keyword>
<organism evidence="1 2">
    <name type="scientific">Auriscalpium vulgare</name>
    <dbReference type="NCBI Taxonomy" id="40419"/>
    <lineage>
        <taxon>Eukaryota</taxon>
        <taxon>Fungi</taxon>
        <taxon>Dikarya</taxon>
        <taxon>Basidiomycota</taxon>
        <taxon>Agaricomycotina</taxon>
        <taxon>Agaricomycetes</taxon>
        <taxon>Russulales</taxon>
        <taxon>Auriscalpiaceae</taxon>
        <taxon>Auriscalpium</taxon>
    </lineage>
</organism>
<name>A0ACB8R147_9AGAM</name>
<protein>
    <submittedName>
        <fullName evidence="1">Uncharacterized protein</fullName>
    </submittedName>
</protein>
<proteinExistence type="predicted"/>
<gene>
    <name evidence="1" type="ORF">FA95DRAFT_1613829</name>
</gene>
<dbReference type="EMBL" id="MU276688">
    <property type="protein sequence ID" value="KAI0037856.1"/>
    <property type="molecule type" value="Genomic_DNA"/>
</dbReference>
<reference evidence="1" key="2">
    <citation type="journal article" date="2022" name="New Phytol.">
        <title>Evolutionary transition to the ectomycorrhizal habit in the genomes of a hyperdiverse lineage of mushroom-forming fungi.</title>
        <authorList>
            <person name="Looney B."/>
            <person name="Miyauchi S."/>
            <person name="Morin E."/>
            <person name="Drula E."/>
            <person name="Courty P.E."/>
            <person name="Kohler A."/>
            <person name="Kuo A."/>
            <person name="LaButti K."/>
            <person name="Pangilinan J."/>
            <person name="Lipzen A."/>
            <person name="Riley R."/>
            <person name="Andreopoulos W."/>
            <person name="He G."/>
            <person name="Johnson J."/>
            <person name="Nolan M."/>
            <person name="Tritt A."/>
            <person name="Barry K.W."/>
            <person name="Grigoriev I.V."/>
            <person name="Nagy L.G."/>
            <person name="Hibbett D."/>
            <person name="Henrissat B."/>
            <person name="Matheny P.B."/>
            <person name="Labbe J."/>
            <person name="Martin F.M."/>
        </authorList>
    </citation>
    <scope>NUCLEOTIDE SEQUENCE</scope>
    <source>
        <strain evidence="1">FP105234-sp</strain>
    </source>
</reference>
<dbReference type="Proteomes" id="UP000814033">
    <property type="component" value="Unassembled WGS sequence"/>
</dbReference>
<reference evidence="1" key="1">
    <citation type="submission" date="2021-02" db="EMBL/GenBank/DDBJ databases">
        <authorList>
            <consortium name="DOE Joint Genome Institute"/>
            <person name="Ahrendt S."/>
            <person name="Looney B.P."/>
            <person name="Miyauchi S."/>
            <person name="Morin E."/>
            <person name="Drula E."/>
            <person name="Courty P.E."/>
            <person name="Chicoki N."/>
            <person name="Fauchery L."/>
            <person name="Kohler A."/>
            <person name="Kuo A."/>
            <person name="Labutti K."/>
            <person name="Pangilinan J."/>
            <person name="Lipzen A."/>
            <person name="Riley R."/>
            <person name="Andreopoulos W."/>
            <person name="He G."/>
            <person name="Johnson J."/>
            <person name="Barry K.W."/>
            <person name="Grigoriev I.V."/>
            <person name="Nagy L."/>
            <person name="Hibbett D."/>
            <person name="Henrissat B."/>
            <person name="Matheny P.B."/>
            <person name="Labbe J."/>
            <person name="Martin F."/>
        </authorList>
    </citation>
    <scope>NUCLEOTIDE SEQUENCE</scope>
    <source>
        <strain evidence="1">FP105234-sp</strain>
    </source>
</reference>
<sequence>MAALVQQLRHALNVLRGHACPIMQQLNEPPVFVRKRRRAARTISTPPDSDLMTPLSSAASYFPPPPPPERSTFPKDINVSSMSSIIWRSACLVRGAVGAPRLHLVGRAGHHDFYWD</sequence>
<comment type="caution">
    <text evidence="1">The sequence shown here is derived from an EMBL/GenBank/DDBJ whole genome shotgun (WGS) entry which is preliminary data.</text>
</comment>